<protein>
    <submittedName>
        <fullName evidence="1">Synaptotagmin-like 3</fullName>
    </submittedName>
</protein>
<reference evidence="1" key="2">
    <citation type="submission" date="2016-06" db="EMBL/GenBank/DDBJ databases">
        <title>The genome of a short-lived fish provides insights into sex chromosome evolution and the genetic control of aging.</title>
        <authorList>
            <person name="Reichwald K."/>
            <person name="Felder M."/>
            <person name="Petzold A."/>
            <person name="Koch P."/>
            <person name="Groth M."/>
            <person name="Platzer M."/>
        </authorList>
    </citation>
    <scope>NUCLEOTIDE SEQUENCE</scope>
    <source>
        <tissue evidence="1">Brain</tissue>
    </source>
</reference>
<evidence type="ECO:0000313" key="1">
    <source>
        <dbReference type="EMBL" id="SBP78791.1"/>
    </source>
</evidence>
<accession>A0A1A8CJ54</accession>
<organism evidence="1">
    <name type="scientific">Nothobranchius kadleci</name>
    <name type="common">African annual killifish</name>
    <dbReference type="NCBI Taxonomy" id="1051664"/>
    <lineage>
        <taxon>Eukaryota</taxon>
        <taxon>Metazoa</taxon>
        <taxon>Chordata</taxon>
        <taxon>Craniata</taxon>
        <taxon>Vertebrata</taxon>
        <taxon>Euteleostomi</taxon>
        <taxon>Actinopterygii</taxon>
        <taxon>Neopterygii</taxon>
        <taxon>Teleostei</taxon>
        <taxon>Neoteleostei</taxon>
        <taxon>Acanthomorphata</taxon>
        <taxon>Ovalentaria</taxon>
        <taxon>Atherinomorphae</taxon>
        <taxon>Cyprinodontiformes</taxon>
        <taxon>Nothobranchiidae</taxon>
        <taxon>Nothobranchius</taxon>
    </lineage>
</organism>
<name>A0A1A8CJ54_NOTKA</name>
<feature type="non-terminal residue" evidence="1">
    <location>
        <position position="1"/>
    </location>
</feature>
<reference evidence="1" key="1">
    <citation type="submission" date="2016-05" db="EMBL/GenBank/DDBJ databases">
        <authorList>
            <person name="Lavstsen T."/>
            <person name="Jespersen J.S."/>
        </authorList>
    </citation>
    <scope>NUCLEOTIDE SEQUENCE</scope>
    <source>
        <tissue evidence="1">Brain</tissue>
    </source>
</reference>
<dbReference type="EMBL" id="HADZ01014850">
    <property type="protein sequence ID" value="SBP78791.1"/>
    <property type="molecule type" value="Transcribed_RNA"/>
</dbReference>
<dbReference type="AlphaFoldDB" id="A0A1A8CJ54"/>
<gene>
    <name evidence="1" type="primary">SYTL3</name>
</gene>
<proteinExistence type="predicted"/>
<sequence length="34" mass="3796">RRACPVLKVKEETLIMASEQQLGEVSMATADMLF</sequence>